<evidence type="ECO:0008006" key="6">
    <source>
        <dbReference type="Google" id="ProtNLM"/>
    </source>
</evidence>
<reference evidence="4" key="2">
    <citation type="submission" date="2021-12" db="EMBL/GenBank/DDBJ databases">
        <title>Resequencing data analysis of finger millet.</title>
        <authorList>
            <person name="Hatakeyama M."/>
            <person name="Aluri S."/>
            <person name="Balachadran M.T."/>
            <person name="Sivarajan S.R."/>
            <person name="Poveda L."/>
            <person name="Shimizu-Inatsugi R."/>
            <person name="Schlapbach R."/>
            <person name="Sreeman S.M."/>
            <person name="Shimizu K.K."/>
        </authorList>
    </citation>
    <scope>NUCLEOTIDE SEQUENCE</scope>
</reference>
<dbReference type="InterPro" id="IPR002885">
    <property type="entry name" value="PPR_rpt"/>
</dbReference>
<keyword evidence="1" id="KW-0677">Repeat</keyword>
<dbReference type="FunFam" id="1.25.40.10:FF:000348">
    <property type="entry name" value="Pentatricopeptide repeat-containing protein chloroplastic"/>
    <property type="match status" value="1"/>
</dbReference>
<organism evidence="4 5">
    <name type="scientific">Eleusine coracana subsp. coracana</name>
    <dbReference type="NCBI Taxonomy" id="191504"/>
    <lineage>
        <taxon>Eukaryota</taxon>
        <taxon>Viridiplantae</taxon>
        <taxon>Streptophyta</taxon>
        <taxon>Embryophyta</taxon>
        <taxon>Tracheophyta</taxon>
        <taxon>Spermatophyta</taxon>
        <taxon>Magnoliopsida</taxon>
        <taxon>Liliopsida</taxon>
        <taxon>Poales</taxon>
        <taxon>Poaceae</taxon>
        <taxon>PACMAD clade</taxon>
        <taxon>Chloridoideae</taxon>
        <taxon>Cynodonteae</taxon>
        <taxon>Eleusininae</taxon>
        <taxon>Eleusine</taxon>
    </lineage>
</organism>
<dbReference type="InterPro" id="IPR046848">
    <property type="entry name" value="E_motif"/>
</dbReference>
<dbReference type="Pfam" id="PF01535">
    <property type="entry name" value="PPR"/>
    <property type="match status" value="5"/>
</dbReference>
<evidence type="ECO:0000313" key="4">
    <source>
        <dbReference type="EMBL" id="GJM93748.1"/>
    </source>
</evidence>
<feature type="repeat" description="PPR" evidence="3">
    <location>
        <begin position="41"/>
        <end position="75"/>
    </location>
</feature>
<dbReference type="Proteomes" id="UP001054889">
    <property type="component" value="Unassembled WGS sequence"/>
</dbReference>
<feature type="repeat" description="PPR" evidence="3">
    <location>
        <begin position="274"/>
        <end position="308"/>
    </location>
</feature>
<accession>A0AAV5C6H1</accession>
<feature type="repeat" description="PPR" evidence="3">
    <location>
        <begin position="310"/>
        <end position="344"/>
    </location>
</feature>
<evidence type="ECO:0000256" key="2">
    <source>
        <dbReference type="ARBA" id="ARBA00022946"/>
    </source>
</evidence>
<reference evidence="4" key="1">
    <citation type="journal article" date="2018" name="DNA Res.">
        <title>Multiple hybrid de novo genome assembly of finger millet, an orphan allotetraploid crop.</title>
        <authorList>
            <person name="Hatakeyama M."/>
            <person name="Aluri S."/>
            <person name="Balachadran M.T."/>
            <person name="Sivarajan S.R."/>
            <person name="Patrignani A."/>
            <person name="Gruter S."/>
            <person name="Poveda L."/>
            <person name="Shimizu-Inatsugi R."/>
            <person name="Baeten J."/>
            <person name="Francoijs K.J."/>
            <person name="Nataraja K.N."/>
            <person name="Reddy Y.A.N."/>
            <person name="Phadnis S."/>
            <person name="Ravikumar R.L."/>
            <person name="Schlapbach R."/>
            <person name="Sreeman S.M."/>
            <person name="Shimizu K.K."/>
        </authorList>
    </citation>
    <scope>NUCLEOTIDE SEQUENCE</scope>
</reference>
<dbReference type="Pfam" id="PF13041">
    <property type="entry name" value="PPR_2"/>
    <property type="match status" value="2"/>
</dbReference>
<dbReference type="Gene3D" id="1.25.40.10">
    <property type="entry name" value="Tetratricopeptide repeat domain"/>
    <property type="match status" value="3"/>
</dbReference>
<evidence type="ECO:0000313" key="5">
    <source>
        <dbReference type="Proteomes" id="UP001054889"/>
    </source>
</evidence>
<dbReference type="FunFam" id="1.25.40.10:FF:000031">
    <property type="entry name" value="Pentatricopeptide repeat-containing protein mitochondrial"/>
    <property type="match status" value="1"/>
</dbReference>
<dbReference type="PANTHER" id="PTHR47926">
    <property type="entry name" value="PENTATRICOPEPTIDE REPEAT-CONTAINING PROTEIN"/>
    <property type="match status" value="1"/>
</dbReference>
<keyword evidence="5" id="KW-1185">Reference proteome</keyword>
<dbReference type="AlphaFoldDB" id="A0AAV5C6H1"/>
<keyword evidence="2" id="KW-0809">Transit peptide</keyword>
<protein>
    <recommendedName>
        <fullName evidence="6">Pentatricopeptide repeat-containing protein</fullName>
    </recommendedName>
</protein>
<feature type="repeat" description="PPR" evidence="3">
    <location>
        <begin position="142"/>
        <end position="176"/>
    </location>
</feature>
<dbReference type="InterPro" id="IPR046960">
    <property type="entry name" value="PPR_At4g14850-like_plant"/>
</dbReference>
<sequence>MVQKIGCSGDLFVMSGLVNLYGTARSVEDARKVFEEMHERDVVSWTSMISAFAQCGMWKDALTLLSEMKEDGTNPNKVTIISLLSACAQGRAVDKGRWVYDQIGEYGIEADVDVRNVLISMYVKCGCMSDALEAFRVMPERNTKSWNTLIDGYAKCGDMAAAEVVFRAMKQRDVISWTTMVCGFVQGHQYIVAFDLFKEMEIARVVANEMTLVSLLSACSQLGALDKGRMLHSYIQEKNVRKDVCLESALVDIYAKCGCVDMAAEIVTKMQHKQALTWNSMIGGLASNGYGKEVIQLFEQMLKLGDPKPDGITFKTVLGACAHVGMVNEGLQYFYLMLNFGSTPDVEHYGCIVDLLGRSGLLDEAFDFIKKMPMEANHVIWGSLLSACRFHNKMDLGRRIGHHMINLAPNDVGAHVLISNLHAEDGQWDNVQKVRWQMGRRGIEKSPGHSSIQV</sequence>
<dbReference type="Pfam" id="PF20431">
    <property type="entry name" value="E_motif"/>
    <property type="match status" value="1"/>
</dbReference>
<dbReference type="PROSITE" id="PS51375">
    <property type="entry name" value="PPR"/>
    <property type="match status" value="4"/>
</dbReference>
<dbReference type="NCBIfam" id="TIGR00756">
    <property type="entry name" value="PPR"/>
    <property type="match status" value="7"/>
</dbReference>
<proteinExistence type="predicted"/>
<dbReference type="FunFam" id="1.25.40.10:FF:000184">
    <property type="entry name" value="Pentatricopeptide repeat-containing protein, chloroplastic"/>
    <property type="match status" value="1"/>
</dbReference>
<dbReference type="PANTHER" id="PTHR47926:SF422">
    <property type="entry name" value="PENTACOTRIPEPTIDE-REPEAT REGION OF PRORP DOMAIN-CONTAINING PROTEIN"/>
    <property type="match status" value="1"/>
</dbReference>
<comment type="caution">
    <text evidence="4">The sequence shown here is derived from an EMBL/GenBank/DDBJ whole genome shotgun (WGS) entry which is preliminary data.</text>
</comment>
<name>A0AAV5C6H1_ELECO</name>
<dbReference type="InterPro" id="IPR011990">
    <property type="entry name" value="TPR-like_helical_dom_sf"/>
</dbReference>
<evidence type="ECO:0000256" key="1">
    <source>
        <dbReference type="ARBA" id="ARBA00022737"/>
    </source>
</evidence>
<dbReference type="GO" id="GO:0003723">
    <property type="term" value="F:RNA binding"/>
    <property type="evidence" value="ECO:0007669"/>
    <property type="project" value="InterPro"/>
</dbReference>
<gene>
    <name evidence="4" type="primary">ga10333</name>
    <name evidence="4" type="ORF">PR202_ga10333</name>
</gene>
<dbReference type="EMBL" id="BQKI01000004">
    <property type="protein sequence ID" value="GJM93748.1"/>
    <property type="molecule type" value="Genomic_DNA"/>
</dbReference>
<evidence type="ECO:0000256" key="3">
    <source>
        <dbReference type="PROSITE-ProRule" id="PRU00708"/>
    </source>
</evidence>
<dbReference type="GO" id="GO:0009451">
    <property type="term" value="P:RNA modification"/>
    <property type="evidence" value="ECO:0007669"/>
    <property type="project" value="InterPro"/>
</dbReference>